<sequence length="132" mass="14288">MTPSRRADLTVAIAETMATSATQPTPAPTTGIPACALPKMAQIHLRRRRRSLPPLLETCLVDAPTTTQHRCPTAAQNPPVRPASTENSPAAVFLAVPRTSGGRLERQRGRRGVGRWRRRLGFVLPRPPLGAT</sequence>
<evidence type="ECO:0000256" key="1">
    <source>
        <dbReference type="SAM" id="MobiDB-lite"/>
    </source>
</evidence>
<name>A0A0A9F5E1_ARUDO</name>
<reference evidence="2" key="1">
    <citation type="submission" date="2014-09" db="EMBL/GenBank/DDBJ databases">
        <authorList>
            <person name="Magalhaes I.L.F."/>
            <person name="Oliveira U."/>
            <person name="Santos F.R."/>
            <person name="Vidigal T.H.D.A."/>
            <person name="Brescovit A.D."/>
            <person name="Santos A.J."/>
        </authorList>
    </citation>
    <scope>NUCLEOTIDE SEQUENCE</scope>
    <source>
        <tissue evidence="2">Shoot tissue taken approximately 20 cm above the soil surface</tissue>
    </source>
</reference>
<feature type="compositionally biased region" description="Polar residues" evidence="1">
    <location>
        <begin position="66"/>
        <end position="76"/>
    </location>
</feature>
<dbReference type="AlphaFoldDB" id="A0A0A9F5E1"/>
<reference evidence="2" key="2">
    <citation type="journal article" date="2015" name="Data Brief">
        <title>Shoot transcriptome of the giant reed, Arundo donax.</title>
        <authorList>
            <person name="Barrero R.A."/>
            <person name="Guerrero F.D."/>
            <person name="Moolhuijzen P."/>
            <person name="Goolsby J.A."/>
            <person name="Tidwell J."/>
            <person name="Bellgard S.E."/>
            <person name="Bellgard M.I."/>
        </authorList>
    </citation>
    <scope>NUCLEOTIDE SEQUENCE</scope>
    <source>
        <tissue evidence="2">Shoot tissue taken approximately 20 cm above the soil surface</tissue>
    </source>
</reference>
<evidence type="ECO:0000313" key="2">
    <source>
        <dbReference type="EMBL" id="JAE05371.1"/>
    </source>
</evidence>
<protein>
    <submittedName>
        <fullName evidence="2">Uncharacterized protein</fullName>
    </submittedName>
</protein>
<proteinExistence type="predicted"/>
<organism evidence="2">
    <name type="scientific">Arundo donax</name>
    <name type="common">Giant reed</name>
    <name type="synonym">Donax arundinaceus</name>
    <dbReference type="NCBI Taxonomy" id="35708"/>
    <lineage>
        <taxon>Eukaryota</taxon>
        <taxon>Viridiplantae</taxon>
        <taxon>Streptophyta</taxon>
        <taxon>Embryophyta</taxon>
        <taxon>Tracheophyta</taxon>
        <taxon>Spermatophyta</taxon>
        <taxon>Magnoliopsida</taxon>
        <taxon>Liliopsida</taxon>
        <taxon>Poales</taxon>
        <taxon>Poaceae</taxon>
        <taxon>PACMAD clade</taxon>
        <taxon>Arundinoideae</taxon>
        <taxon>Arundineae</taxon>
        <taxon>Arundo</taxon>
    </lineage>
</organism>
<feature type="region of interest" description="Disordered" evidence="1">
    <location>
        <begin position="66"/>
        <end position="87"/>
    </location>
</feature>
<dbReference type="EMBL" id="GBRH01192525">
    <property type="protein sequence ID" value="JAE05371.1"/>
    <property type="molecule type" value="Transcribed_RNA"/>
</dbReference>
<accession>A0A0A9F5E1</accession>